<evidence type="ECO:0000259" key="5">
    <source>
        <dbReference type="Pfam" id="PF02826"/>
    </source>
</evidence>
<name>A0ABU5GUB9_9GAMM</name>
<reference evidence="6 7" key="1">
    <citation type="submission" date="2023-12" db="EMBL/GenBank/DDBJ databases">
        <title>Denitrificimonas halotolerans sp. nov.,a novel species isolated from landfill leachate.</title>
        <authorList>
            <person name="Wang S."/>
        </authorList>
    </citation>
    <scope>NUCLEOTIDE SEQUENCE [LARGE SCALE GENOMIC DNA]</scope>
    <source>
        <strain evidence="6 7">JX-1</strain>
    </source>
</reference>
<comment type="caution">
    <text evidence="6">The sequence shown here is derived from an EMBL/GenBank/DDBJ whole genome shotgun (WGS) entry which is preliminary data.</text>
</comment>
<dbReference type="SUPFAM" id="SSF51735">
    <property type="entry name" value="NAD(P)-binding Rossmann-fold domains"/>
    <property type="match status" value="1"/>
</dbReference>
<sequence length="311" mass="33176">MKPDLLFLINLPEALLKSLSEQYNCHLYCDLDEQQFLAIAPAIRAVVSSAESTVSGDLIAQLPALEIISVMGVGYDGVDLEAARKQNVCVTNTPGLSTEDIADFTIGLLLCAARQIHTADQYVRNGEWVQGRYPMTGGVFGRRMGIVGLGRIGKAVALRAEAFGMSIAYTGRSKKPSESYTWHTDVKALAADVDFLVICASAGPETQGMINAQVLGALGPRGILVNIARGTIVDEPALISALQEGQILAAGLDVFSDEPHVPQALKDLPNVVLTPHMASTTEATVQAMFALTFENLATYFSGKPLVNQVNS</sequence>
<dbReference type="Gene3D" id="3.40.50.720">
    <property type="entry name" value="NAD(P)-binding Rossmann-like Domain"/>
    <property type="match status" value="2"/>
</dbReference>
<evidence type="ECO:0000259" key="4">
    <source>
        <dbReference type="Pfam" id="PF00389"/>
    </source>
</evidence>
<dbReference type="InterPro" id="IPR006139">
    <property type="entry name" value="D-isomer_2_OHA_DH_cat_dom"/>
</dbReference>
<gene>
    <name evidence="6" type="ORF">TOI97_10345</name>
</gene>
<dbReference type="InterPro" id="IPR050223">
    <property type="entry name" value="D-isomer_2-hydroxyacid_DH"/>
</dbReference>
<protein>
    <submittedName>
        <fullName evidence="6">2-hydroxyacid dehydrogenase</fullName>
    </submittedName>
</protein>
<dbReference type="EMBL" id="JAXIVU010000015">
    <property type="protein sequence ID" value="MDY7219960.1"/>
    <property type="molecule type" value="Genomic_DNA"/>
</dbReference>
<keyword evidence="7" id="KW-1185">Reference proteome</keyword>
<dbReference type="InterPro" id="IPR036291">
    <property type="entry name" value="NAD(P)-bd_dom_sf"/>
</dbReference>
<evidence type="ECO:0000256" key="3">
    <source>
        <dbReference type="RuleBase" id="RU003719"/>
    </source>
</evidence>
<dbReference type="PANTHER" id="PTHR10996">
    <property type="entry name" value="2-HYDROXYACID DEHYDROGENASE-RELATED"/>
    <property type="match status" value="1"/>
</dbReference>
<accession>A0ABU5GUB9</accession>
<evidence type="ECO:0000313" key="6">
    <source>
        <dbReference type="EMBL" id="MDY7219960.1"/>
    </source>
</evidence>
<keyword evidence="1 3" id="KW-0560">Oxidoreductase</keyword>
<proteinExistence type="inferred from homology"/>
<evidence type="ECO:0000313" key="7">
    <source>
        <dbReference type="Proteomes" id="UP001294570"/>
    </source>
</evidence>
<evidence type="ECO:0000256" key="1">
    <source>
        <dbReference type="ARBA" id="ARBA00023002"/>
    </source>
</evidence>
<dbReference type="InterPro" id="IPR006140">
    <property type="entry name" value="D-isomer_DH_NAD-bd"/>
</dbReference>
<dbReference type="CDD" id="cd12156">
    <property type="entry name" value="HPPR"/>
    <property type="match status" value="1"/>
</dbReference>
<feature type="domain" description="D-isomer specific 2-hydroxyacid dehydrogenase NAD-binding" evidence="5">
    <location>
        <begin position="106"/>
        <end position="278"/>
    </location>
</feature>
<dbReference type="Pfam" id="PF00389">
    <property type="entry name" value="2-Hacid_dh"/>
    <property type="match status" value="1"/>
</dbReference>
<dbReference type="SUPFAM" id="SSF52283">
    <property type="entry name" value="Formate/glycerate dehydrogenase catalytic domain-like"/>
    <property type="match status" value="1"/>
</dbReference>
<dbReference type="RefSeq" id="WP_321554047.1">
    <property type="nucleotide sequence ID" value="NZ_JAXIVU010000015.1"/>
</dbReference>
<dbReference type="PANTHER" id="PTHR10996:SF178">
    <property type="entry name" value="2-HYDROXYACID DEHYDROGENASE YGL185C-RELATED"/>
    <property type="match status" value="1"/>
</dbReference>
<dbReference type="Pfam" id="PF02826">
    <property type="entry name" value="2-Hacid_dh_C"/>
    <property type="match status" value="1"/>
</dbReference>
<keyword evidence="2" id="KW-0520">NAD</keyword>
<evidence type="ECO:0000256" key="2">
    <source>
        <dbReference type="ARBA" id="ARBA00023027"/>
    </source>
</evidence>
<feature type="domain" description="D-isomer specific 2-hydroxyacid dehydrogenase catalytic" evidence="4">
    <location>
        <begin position="10"/>
        <end position="310"/>
    </location>
</feature>
<dbReference type="Proteomes" id="UP001294570">
    <property type="component" value="Unassembled WGS sequence"/>
</dbReference>
<organism evidence="6 7">
    <name type="scientific">Denitrificimonas halotolerans</name>
    <dbReference type="NCBI Taxonomy" id="3098930"/>
    <lineage>
        <taxon>Bacteria</taxon>
        <taxon>Pseudomonadati</taxon>
        <taxon>Pseudomonadota</taxon>
        <taxon>Gammaproteobacteria</taxon>
        <taxon>Pseudomonadales</taxon>
        <taxon>Pseudomonadaceae</taxon>
        <taxon>Denitrificimonas</taxon>
    </lineage>
</organism>
<comment type="similarity">
    <text evidence="3">Belongs to the D-isomer specific 2-hydroxyacid dehydrogenase family.</text>
</comment>